<evidence type="ECO:0000259" key="7">
    <source>
        <dbReference type="Pfam" id="PF01343"/>
    </source>
</evidence>
<evidence type="ECO:0000313" key="9">
    <source>
        <dbReference type="Proteomes" id="UP000285023"/>
    </source>
</evidence>
<dbReference type="GO" id="GO:0016020">
    <property type="term" value="C:membrane"/>
    <property type="evidence" value="ECO:0007669"/>
    <property type="project" value="InterPro"/>
</dbReference>
<evidence type="ECO:0000256" key="2">
    <source>
        <dbReference type="ARBA" id="ARBA00022670"/>
    </source>
</evidence>
<feature type="transmembrane region" description="Helical" evidence="6">
    <location>
        <begin position="12"/>
        <end position="34"/>
    </location>
</feature>
<keyword evidence="9" id="KW-1185">Reference proteome</keyword>
<comment type="caution">
    <text evidence="8">The sequence shown here is derived from an EMBL/GenBank/DDBJ whole genome shotgun (WGS) entry which is preliminary data.</text>
</comment>
<keyword evidence="4" id="KW-0720">Serine protease</keyword>
<proteinExistence type="inferred from homology"/>
<evidence type="ECO:0000256" key="6">
    <source>
        <dbReference type="SAM" id="Phobius"/>
    </source>
</evidence>
<dbReference type="Proteomes" id="UP000285023">
    <property type="component" value="Unassembled WGS sequence"/>
</dbReference>
<evidence type="ECO:0000256" key="1">
    <source>
        <dbReference type="ARBA" id="ARBA00008683"/>
    </source>
</evidence>
<dbReference type="RefSeq" id="WP_119531658.1">
    <property type="nucleotide sequence ID" value="NZ_QXTF01000001.1"/>
</dbReference>
<keyword evidence="6" id="KW-0812">Transmembrane</keyword>
<accession>A0A418Q2L5</accession>
<dbReference type="InterPro" id="IPR004634">
    <property type="entry name" value="Pept_S49_pIV"/>
</dbReference>
<evidence type="ECO:0000256" key="5">
    <source>
        <dbReference type="PIRSR" id="PIRSR001217-1"/>
    </source>
</evidence>
<feature type="domain" description="Peptidase S49" evidence="7">
    <location>
        <begin position="124"/>
        <end position="280"/>
    </location>
</feature>
<dbReference type="Gene3D" id="6.20.330.10">
    <property type="match status" value="1"/>
</dbReference>
<dbReference type="PIRSF" id="PIRSF001217">
    <property type="entry name" value="Protease_4_SppA"/>
    <property type="match status" value="1"/>
</dbReference>
<dbReference type="PANTHER" id="PTHR33209">
    <property type="entry name" value="PROTEASE 4"/>
    <property type="match status" value="1"/>
</dbReference>
<keyword evidence="6" id="KW-1133">Transmembrane helix</keyword>
<dbReference type="InterPro" id="IPR047272">
    <property type="entry name" value="S49_SppA_C"/>
</dbReference>
<evidence type="ECO:0000313" key="8">
    <source>
        <dbReference type="EMBL" id="RIX32074.1"/>
    </source>
</evidence>
<dbReference type="Gene3D" id="3.90.226.10">
    <property type="entry name" value="2-enoyl-CoA Hydratase, Chain A, domain 1"/>
    <property type="match status" value="3"/>
</dbReference>
<dbReference type="InterPro" id="IPR029045">
    <property type="entry name" value="ClpP/crotonase-like_dom_sf"/>
</dbReference>
<dbReference type="CDD" id="cd07018">
    <property type="entry name" value="S49_SppA_67K_type"/>
    <property type="match status" value="1"/>
</dbReference>
<dbReference type="GO" id="GO:0006465">
    <property type="term" value="P:signal peptide processing"/>
    <property type="evidence" value="ECO:0007669"/>
    <property type="project" value="InterPro"/>
</dbReference>
<dbReference type="GO" id="GO:0008236">
    <property type="term" value="F:serine-type peptidase activity"/>
    <property type="evidence" value="ECO:0007669"/>
    <property type="project" value="UniProtKB-KW"/>
</dbReference>
<dbReference type="AlphaFoldDB" id="A0A418Q2L5"/>
<comment type="similarity">
    <text evidence="1">Belongs to the peptidase S49 family.</text>
</comment>
<feature type="active site" description="Nucleophile" evidence="5">
    <location>
        <position position="392"/>
    </location>
</feature>
<dbReference type="SUPFAM" id="SSF52096">
    <property type="entry name" value="ClpP/crotonase"/>
    <property type="match status" value="2"/>
</dbReference>
<gene>
    <name evidence="8" type="primary">sppA</name>
    <name evidence="8" type="ORF">D3M59_03615</name>
</gene>
<reference evidence="8 9" key="1">
    <citation type="submission" date="2018-09" db="EMBL/GenBank/DDBJ databases">
        <title>Sphingomonas sp. DAC4.</title>
        <authorList>
            <person name="Seo T."/>
        </authorList>
    </citation>
    <scope>NUCLEOTIDE SEQUENCE [LARGE SCALE GENOMIC DNA]</scope>
    <source>
        <strain evidence="8 9">DAC4</strain>
    </source>
</reference>
<dbReference type="InterPro" id="IPR047217">
    <property type="entry name" value="S49_SppA_67K_type_N"/>
</dbReference>
<dbReference type="InterPro" id="IPR002142">
    <property type="entry name" value="Peptidase_S49"/>
</dbReference>
<feature type="active site" description="Proton donor/acceptor" evidence="5">
    <location>
        <position position="191"/>
    </location>
</feature>
<evidence type="ECO:0000256" key="4">
    <source>
        <dbReference type="ARBA" id="ARBA00022825"/>
    </source>
</evidence>
<feature type="domain" description="Peptidase S49" evidence="7">
    <location>
        <begin position="375"/>
        <end position="526"/>
    </location>
</feature>
<organism evidence="8 9">
    <name type="scientific">Sphingomonas edaphi</name>
    <dbReference type="NCBI Taxonomy" id="2315689"/>
    <lineage>
        <taxon>Bacteria</taxon>
        <taxon>Pseudomonadati</taxon>
        <taxon>Pseudomonadota</taxon>
        <taxon>Alphaproteobacteria</taxon>
        <taxon>Sphingomonadales</taxon>
        <taxon>Sphingomonadaceae</taxon>
        <taxon>Sphingomonas</taxon>
    </lineage>
</organism>
<name>A0A418Q2L5_9SPHN</name>
<protein>
    <submittedName>
        <fullName evidence="8">Signal peptide peptidase SppA</fullName>
    </submittedName>
</protein>
<keyword evidence="3" id="KW-0378">Hydrolase</keyword>
<dbReference type="CDD" id="cd07023">
    <property type="entry name" value="S49_Sppa_N_C"/>
    <property type="match status" value="1"/>
</dbReference>
<keyword evidence="6" id="KW-0472">Membrane</keyword>
<dbReference type="NCBIfam" id="TIGR00705">
    <property type="entry name" value="SppA_67K"/>
    <property type="match status" value="1"/>
</dbReference>
<dbReference type="Pfam" id="PF01343">
    <property type="entry name" value="Peptidase_S49"/>
    <property type="match status" value="2"/>
</dbReference>
<sequence length="623" mass="65406">MRFVRAIWKLLVGVKDALVLLFMLMFFGLIYAALSARPAAIGDGVLAMDLDGVLVEQASRPDALAAALGASSVTREYQLRDLVAALDTAEDDDRVKAIALDLDGFMGGGQASLTALGQKIGEVRKSGKPVIAFATGYTDDRYQLAAHASEIWMPAMGAMAVAGPGGNNLYFKGLLDKLGVTANIYRVGTYKSAVEPFIRNDMSPEARENAQALGDALLETWREDIARGRPQAIAGLNRMLTDPVGVTRAANGNLSRAAMDLKLIDKVGERKQFEARLAELGGEDDNAVHGYKRIKLTSYEDQAIGDDKGPIGVVTIAGEIVDGKAGPGRAGGETIARAIEKGLAKEDLKALVVRIDSPGGSALASERIRQALLAAKAKKLPVVVSMGSVAASGGYWVATPGDFVFAEPSTVTGSIGVFGVLPSFEGTLAKLGVGADGIKTTPLSGEPDLLRGPSEAADALVQAGVEQVYARFLSIVAESRKKTPADIDRIAQGRVWDGGTARQIGLVDGFGGMDEAIAKAAELAKLDEGQRGLTYLEPSPAFADTLMEAFANEETDESDMPADALATLSPAPEALLARAIADLRSILSGPTIQARCLECPPAAAVSRLSAEDRGWLAKLLSWS</sequence>
<dbReference type="PANTHER" id="PTHR33209:SF1">
    <property type="entry name" value="PEPTIDASE S49 DOMAIN-CONTAINING PROTEIN"/>
    <property type="match status" value="1"/>
</dbReference>
<keyword evidence="2" id="KW-0645">Protease</keyword>
<dbReference type="OrthoDB" id="9764363at2"/>
<dbReference type="EMBL" id="QXTF01000001">
    <property type="protein sequence ID" value="RIX32074.1"/>
    <property type="molecule type" value="Genomic_DNA"/>
</dbReference>
<evidence type="ECO:0000256" key="3">
    <source>
        <dbReference type="ARBA" id="ARBA00022801"/>
    </source>
</evidence>